<dbReference type="Proteomes" id="UP000276349">
    <property type="component" value="Unassembled WGS sequence"/>
</dbReference>
<evidence type="ECO:0000313" key="2">
    <source>
        <dbReference type="EMBL" id="RTQ93124.1"/>
    </source>
</evidence>
<reference evidence="2 3" key="1">
    <citation type="submission" date="2018-12" db="EMBL/GenBank/DDBJ databases">
        <authorList>
            <person name="Yu L."/>
        </authorList>
    </citation>
    <scope>NUCLEOTIDE SEQUENCE [LARGE SCALE GENOMIC DNA]</scope>
    <source>
        <strain evidence="2 3">S5H2222</strain>
    </source>
</reference>
<dbReference type="OrthoDB" id="2740442at2"/>
<dbReference type="AlphaFoldDB" id="A0A431URZ2"/>
<dbReference type="PROSITE" id="PS51257">
    <property type="entry name" value="PROKAR_LIPOPROTEIN"/>
    <property type="match status" value="1"/>
</dbReference>
<comment type="caution">
    <text evidence="2">The sequence shown here is derived from an EMBL/GenBank/DDBJ whole genome shotgun (WGS) entry which is preliminary data.</text>
</comment>
<organism evidence="2 3">
    <name type="scientific">Lysinibacillus telephonicus</name>
    <dbReference type="NCBI Taxonomy" id="1714840"/>
    <lineage>
        <taxon>Bacteria</taxon>
        <taxon>Bacillati</taxon>
        <taxon>Bacillota</taxon>
        <taxon>Bacilli</taxon>
        <taxon>Bacillales</taxon>
        <taxon>Bacillaceae</taxon>
        <taxon>Lysinibacillus</taxon>
    </lineage>
</organism>
<feature type="compositionally biased region" description="Basic and acidic residues" evidence="1">
    <location>
        <begin position="102"/>
        <end position="120"/>
    </location>
</feature>
<keyword evidence="3" id="KW-1185">Reference proteome</keyword>
<feature type="region of interest" description="Disordered" evidence="1">
    <location>
        <begin position="24"/>
        <end position="120"/>
    </location>
</feature>
<sequence>MWKKSIYALILGSTFLVGCNTQDENSVNEESSVNNENANEILEDVNEGVDGTLESDSYNDNANGNDINNGTDGKGGKGEDAYNDATRGADGQDFNSENGTDSSERKDIENDKEADQNNRE</sequence>
<dbReference type="EMBL" id="RXNR01000023">
    <property type="protein sequence ID" value="RTQ93124.1"/>
    <property type="molecule type" value="Genomic_DNA"/>
</dbReference>
<proteinExistence type="predicted"/>
<evidence type="ECO:0000256" key="1">
    <source>
        <dbReference type="SAM" id="MobiDB-lite"/>
    </source>
</evidence>
<feature type="compositionally biased region" description="Low complexity" evidence="1">
    <location>
        <begin position="59"/>
        <end position="71"/>
    </location>
</feature>
<feature type="compositionally biased region" description="Low complexity" evidence="1">
    <location>
        <begin position="24"/>
        <end position="40"/>
    </location>
</feature>
<protein>
    <submittedName>
        <fullName evidence="2">Uncharacterized protein</fullName>
    </submittedName>
</protein>
<accession>A0A431URZ2</accession>
<evidence type="ECO:0000313" key="3">
    <source>
        <dbReference type="Proteomes" id="UP000276349"/>
    </source>
</evidence>
<dbReference type="RefSeq" id="WP_126294297.1">
    <property type="nucleotide sequence ID" value="NZ_RXNR01000023.1"/>
</dbReference>
<name>A0A431URZ2_9BACI</name>
<gene>
    <name evidence="2" type="ORF">EKG35_09915</name>
</gene>